<dbReference type="Gene3D" id="2.40.70.10">
    <property type="entry name" value="Acid Proteases"/>
    <property type="match status" value="1"/>
</dbReference>
<protein>
    <recommendedName>
        <fullName evidence="2">DUF4100 domain-containing protein</fullName>
    </recommendedName>
</protein>
<evidence type="ECO:0000259" key="2">
    <source>
        <dbReference type="Pfam" id="PF13352"/>
    </source>
</evidence>
<dbReference type="Proteomes" id="UP000799118">
    <property type="component" value="Unassembled WGS sequence"/>
</dbReference>
<dbReference type="InterPro" id="IPR021109">
    <property type="entry name" value="Peptidase_aspartic_dom_sf"/>
</dbReference>
<feature type="region of interest" description="Disordered" evidence="1">
    <location>
        <begin position="210"/>
        <end position="256"/>
    </location>
</feature>
<accession>A0A6A4GDQ3</accession>
<evidence type="ECO:0000313" key="4">
    <source>
        <dbReference type="Proteomes" id="UP000799118"/>
    </source>
</evidence>
<feature type="compositionally biased region" description="Polar residues" evidence="1">
    <location>
        <begin position="242"/>
        <end position="256"/>
    </location>
</feature>
<dbReference type="OrthoDB" id="5535068at2759"/>
<dbReference type="AlphaFoldDB" id="A0A6A4GDQ3"/>
<keyword evidence="4" id="KW-1185">Reference proteome</keyword>
<dbReference type="SUPFAM" id="SSF50630">
    <property type="entry name" value="Acid proteases"/>
    <property type="match status" value="1"/>
</dbReference>
<name>A0A6A4GDQ3_9AGAR</name>
<feature type="compositionally biased region" description="Acidic residues" evidence="1">
    <location>
        <begin position="225"/>
        <end position="235"/>
    </location>
</feature>
<dbReference type="EMBL" id="ML770365">
    <property type="protein sequence ID" value="KAE9383682.1"/>
    <property type="molecule type" value="Genomic_DNA"/>
</dbReference>
<dbReference type="InterPro" id="IPR025165">
    <property type="entry name" value="DUF4100"/>
</dbReference>
<dbReference type="Pfam" id="PF13352">
    <property type="entry name" value="DUF4100"/>
    <property type="match status" value="1"/>
</dbReference>
<evidence type="ECO:0000313" key="3">
    <source>
        <dbReference type="EMBL" id="KAE9383682.1"/>
    </source>
</evidence>
<proteinExistence type="predicted"/>
<gene>
    <name evidence="3" type="ORF">BT96DRAFT_951122</name>
</gene>
<feature type="compositionally biased region" description="Basic and acidic residues" evidence="1">
    <location>
        <begin position="210"/>
        <end position="224"/>
    </location>
</feature>
<organism evidence="3 4">
    <name type="scientific">Gymnopus androsaceus JB14</name>
    <dbReference type="NCBI Taxonomy" id="1447944"/>
    <lineage>
        <taxon>Eukaryota</taxon>
        <taxon>Fungi</taxon>
        <taxon>Dikarya</taxon>
        <taxon>Basidiomycota</taxon>
        <taxon>Agaricomycotina</taxon>
        <taxon>Agaricomycetes</taxon>
        <taxon>Agaricomycetidae</taxon>
        <taxon>Agaricales</taxon>
        <taxon>Marasmiineae</taxon>
        <taxon>Omphalotaceae</taxon>
        <taxon>Gymnopus</taxon>
    </lineage>
</organism>
<dbReference type="CDD" id="cd00303">
    <property type="entry name" value="retropepsin_like"/>
    <property type="match status" value="1"/>
</dbReference>
<evidence type="ECO:0000256" key="1">
    <source>
        <dbReference type="SAM" id="MobiDB-lite"/>
    </source>
</evidence>
<feature type="region of interest" description="Disordered" evidence="1">
    <location>
        <begin position="431"/>
        <end position="562"/>
    </location>
</feature>
<feature type="domain" description="DUF4100" evidence="2">
    <location>
        <begin position="333"/>
        <end position="599"/>
    </location>
</feature>
<reference evidence="3" key="1">
    <citation type="journal article" date="2019" name="Environ. Microbiol.">
        <title>Fungal ecological strategies reflected in gene transcription - a case study of two litter decomposers.</title>
        <authorList>
            <person name="Barbi F."/>
            <person name="Kohler A."/>
            <person name="Barry K."/>
            <person name="Baskaran P."/>
            <person name="Daum C."/>
            <person name="Fauchery L."/>
            <person name="Ihrmark K."/>
            <person name="Kuo A."/>
            <person name="LaButti K."/>
            <person name="Lipzen A."/>
            <person name="Morin E."/>
            <person name="Grigoriev I.V."/>
            <person name="Henrissat B."/>
            <person name="Lindahl B."/>
            <person name="Martin F."/>
        </authorList>
    </citation>
    <scope>NUCLEOTIDE SEQUENCE</scope>
    <source>
        <strain evidence="3">JB14</strain>
    </source>
</reference>
<sequence length="809" mass="90502">MATTIPAVPIVVPMPVPGTTEAPKFNGHEVDRFLKKVLSHGKKAGIIDNDDLVNYLLEYCDRTRYEDLRYDPEFQSGKAGRTWDKASARLKLLYLALNELEEVTSDDLKEYCQKSFFSGSFETKTDIHRYATGYRRIANALINSQEITDLFAKQTFLTGLPKYLATYVMEKSPAAHRKRKNPPTIDEVVTILYDRLRKEALDWNPYEHAKRRTEKGNSKVRFDDEASDSGDESDTETPAPTPKTTNAGRKVNEATTLSEDKYEALVRKMNEMSIALANANAAQQRRPQSPRYDSEGRRCFMCGQVHAFPLSPGRCNETGKLVKEGILIQDQSGRYTLPDGRELPRWDGVSQGGLAEMLRASRSRLGRDVPPHQVNHVTAHPASLSYGSGYESDDVLNGDVFAVSPWLHDHYERDEESAYYENIYFTDAATRSGKNTDSRYDPADQAGRHTRRPDQGSYRQISPPSNKQPPPKIISHRTNESQPMDGVQRTDSRPQPPPSRSQRPPAPPNPPGPPVKKPNNDIPPPPNPINRHDGWKNSLPSKDPDTKQGPKPPNQQTQTLPQGTHYHYTSDIQDRADPQKVLDQILQVKVTLSVGEIIGEGKKNSIQYDTYDTDNIDVAESLRVEVQDPGKLNDFLVRYSNSVAQMPNKRYFAMTTGIMEIKLGGFPFRAMIDSGSELNVVSYFIPEQARLVLDTEGMRWSLKGIHGDAEPLRGVILDAPIQLGSHMFPHHLFVSSQKVNRSCSGTRAASTTGVKDTSSYSSGKTATNAKFHTFQSVLPIPTTGETPKLCIENQRTTVDAPTCFLVFKT</sequence>
<feature type="compositionally biased region" description="Pro residues" evidence="1">
    <location>
        <begin position="494"/>
        <end position="528"/>
    </location>
</feature>